<dbReference type="InterPro" id="IPR027417">
    <property type="entry name" value="P-loop_NTPase"/>
</dbReference>
<dbReference type="PANTHER" id="PTHR21610:SF9">
    <property type="entry name" value="VON WILLEBRAND FACTOR A DOMAIN-CONTAINING PROTEIN 8"/>
    <property type="match status" value="1"/>
</dbReference>
<dbReference type="OMA" id="GTHIVHP"/>
<organism evidence="3 4">
    <name type="scientific">Perkinsus olseni</name>
    <name type="common">Perkinsus atlanticus</name>
    <dbReference type="NCBI Taxonomy" id="32597"/>
    <lineage>
        <taxon>Eukaryota</taxon>
        <taxon>Sar</taxon>
        <taxon>Alveolata</taxon>
        <taxon>Perkinsozoa</taxon>
        <taxon>Perkinsea</taxon>
        <taxon>Perkinsida</taxon>
        <taxon>Perkinsidae</taxon>
        <taxon>Perkinsus</taxon>
    </lineage>
</organism>
<dbReference type="AlphaFoldDB" id="A0A7J6RH30"/>
<protein>
    <submittedName>
        <fullName evidence="3">von Willebrand factor A domain-containing protein 8</fullName>
    </submittedName>
</protein>
<feature type="compositionally biased region" description="Basic and acidic residues" evidence="1">
    <location>
        <begin position="595"/>
        <end position="605"/>
    </location>
</feature>
<gene>
    <name evidence="3" type="primary">VWA8_4</name>
    <name evidence="3" type="ORF">FOZ63_011807</name>
</gene>
<feature type="domain" description="ATPase dynein-related AAA" evidence="2">
    <location>
        <begin position="1"/>
        <end position="95"/>
    </location>
</feature>
<dbReference type="PANTHER" id="PTHR21610">
    <property type="entry name" value="VON WILLEBRAND FACTOR A DOMAIN-CONTAINING PROTEIN 8"/>
    <property type="match status" value="1"/>
</dbReference>
<dbReference type="GO" id="GO:0005524">
    <property type="term" value="F:ATP binding"/>
    <property type="evidence" value="ECO:0007669"/>
    <property type="project" value="InterPro"/>
</dbReference>
<feature type="region of interest" description="Disordered" evidence="1">
    <location>
        <begin position="595"/>
        <end position="631"/>
    </location>
</feature>
<dbReference type="InterPro" id="IPR011704">
    <property type="entry name" value="ATPase_dyneun-rel_AAA"/>
</dbReference>
<evidence type="ECO:0000256" key="1">
    <source>
        <dbReference type="SAM" id="MobiDB-lite"/>
    </source>
</evidence>
<dbReference type="Pfam" id="PF07728">
    <property type="entry name" value="AAA_5"/>
    <property type="match status" value="1"/>
</dbReference>
<dbReference type="GO" id="GO:0016887">
    <property type="term" value="F:ATP hydrolysis activity"/>
    <property type="evidence" value="ECO:0007669"/>
    <property type="project" value="InterPro"/>
</dbReference>
<evidence type="ECO:0000313" key="4">
    <source>
        <dbReference type="Proteomes" id="UP000553632"/>
    </source>
</evidence>
<dbReference type="Gene3D" id="3.40.50.300">
    <property type="entry name" value="P-loop containing nucleotide triphosphate hydrolases"/>
    <property type="match status" value="1"/>
</dbReference>
<dbReference type="SUPFAM" id="SSF53300">
    <property type="entry name" value="vWA-like"/>
    <property type="match status" value="1"/>
</dbReference>
<dbReference type="InterPro" id="IPR036465">
    <property type="entry name" value="vWFA_dom_sf"/>
</dbReference>
<sequence>MQLHRDSTVGSLTCTPTLQEGAIVWKESPLVMAAVEGRWIVLDEADKAPLEVVVLLKSLIEDGYLSLPDGRCLGGSSGVPIHPDFKCIVLCNRPGFPFLGNDFFRECGDIFSVFLLENPDVNSELILVNSVAPEVPKGILSRLVSVFDDLRKLTTDGILSYPFSTRELLASARHMNRFGRPDEALQGVLAFERWDNMALAHIRKVLERHGFPSKAILDGIMDSAAVLLQAERVELIGLRACLGCWISGCHILEHILDVFQCKGNSSRAKLLIEYPRREDVVDIAEVNGRIHVLCDSMADGMRLYSVGTNKWDCTSRSLGLSAARWMHAVEPRSEVFVNGRRARSRAKPQLMVVDRKILVWHPAAGLLVEIPESNTSRGVVHRLFGPQPDLFVAVTTDNEQSNLLLIGSREIYEVQVAADPVRVRLLQRFPKALEKVTNIASRDGVIVLTTRDGRGIQLDARDASNVVFPVAPVTYDSSNGVFQGVDPNLAYFYRIDDNSIWECPGGPTRSEFTMSSIAGRCGTILNYRVGELEIVDTVQPASVRRLPLRECDVQCIVEIQEGRQLAILYTDGWIDIIEIMRGQLEVAEKEYRQLRSLPTREDHKTASGQPKHGKEDDAPHVGGNTYAGGTGGADTAGLGGVGGPYRLDKGHPVHQVSDEVKSSISPEAAEAARKMGQEALRKRLEEIRMSASDWQRYKELVNSVSDEIGQLRRVLHTTDSRLRERRWLPSSEGELDENKLVDALAGDRRVYRRRALQEPKAGEPQVLPKHLSIVLDISASMYRFNGVDGRLKRMTEIAVLLMEAMQGFEERFIYEIRGHSGDGPSIKLVDFGNPPRDEKEKYRVVQEMCAHAQYCSAGDSTLEAIQIATDRLVGAGPADEKLVLAFSDANLDRYGIHPKQLDTALNRAADQVYAHVFFIASFDNQAEALRRSIPKGKATVATDLPKLPQLIKNVLATTVDHQK</sequence>
<dbReference type="InterPro" id="IPR039891">
    <property type="entry name" value="VWA8"/>
</dbReference>
<dbReference type="Proteomes" id="UP000553632">
    <property type="component" value="Unassembled WGS sequence"/>
</dbReference>
<name>A0A7J6RH30_PEROL</name>
<proteinExistence type="predicted"/>
<evidence type="ECO:0000313" key="3">
    <source>
        <dbReference type="EMBL" id="KAF4719943.1"/>
    </source>
</evidence>
<comment type="caution">
    <text evidence="3">The sequence shown here is derived from an EMBL/GenBank/DDBJ whole genome shotgun (WGS) entry which is preliminary data.</text>
</comment>
<dbReference type="GO" id="GO:0005737">
    <property type="term" value="C:cytoplasm"/>
    <property type="evidence" value="ECO:0007669"/>
    <property type="project" value="TreeGrafter"/>
</dbReference>
<evidence type="ECO:0000259" key="2">
    <source>
        <dbReference type="Pfam" id="PF07728"/>
    </source>
</evidence>
<reference evidence="3 4" key="1">
    <citation type="submission" date="2020-04" db="EMBL/GenBank/DDBJ databases">
        <title>Perkinsus olseni comparative genomics.</title>
        <authorList>
            <person name="Bogema D.R."/>
        </authorList>
    </citation>
    <scope>NUCLEOTIDE SEQUENCE [LARGE SCALE GENOMIC DNA]</scope>
    <source>
        <strain evidence="3 4">ATCC PRA-207</strain>
    </source>
</reference>
<dbReference type="SUPFAM" id="SSF52540">
    <property type="entry name" value="P-loop containing nucleoside triphosphate hydrolases"/>
    <property type="match status" value="1"/>
</dbReference>
<accession>A0A7J6RH30</accession>
<dbReference type="EMBL" id="JABANO010025603">
    <property type="protein sequence ID" value="KAF4719943.1"/>
    <property type="molecule type" value="Genomic_DNA"/>
</dbReference>
<keyword evidence="4" id="KW-1185">Reference proteome</keyword>